<dbReference type="AlphaFoldDB" id="A0A415LZC2"/>
<dbReference type="PROSITE" id="PS51677">
    <property type="entry name" value="NODB"/>
    <property type="match status" value="1"/>
</dbReference>
<dbReference type="GO" id="GO:0016810">
    <property type="term" value="F:hydrolase activity, acting on carbon-nitrogen (but not peptide) bonds"/>
    <property type="evidence" value="ECO:0007669"/>
    <property type="project" value="InterPro"/>
</dbReference>
<evidence type="ECO:0000256" key="1">
    <source>
        <dbReference type="ARBA" id="ARBA00004613"/>
    </source>
</evidence>
<evidence type="ECO:0000259" key="3">
    <source>
        <dbReference type="PROSITE" id="PS51677"/>
    </source>
</evidence>
<evidence type="ECO:0000313" key="4">
    <source>
        <dbReference type="EMBL" id="RHL57472.1"/>
    </source>
</evidence>
<dbReference type="GO" id="GO:0005975">
    <property type="term" value="P:carbohydrate metabolic process"/>
    <property type="evidence" value="ECO:0007669"/>
    <property type="project" value="InterPro"/>
</dbReference>
<feature type="domain" description="NodB homology" evidence="3">
    <location>
        <begin position="58"/>
        <end position="254"/>
    </location>
</feature>
<dbReference type="Gene3D" id="3.20.20.370">
    <property type="entry name" value="Glycoside hydrolase/deacetylase"/>
    <property type="match status" value="1"/>
</dbReference>
<evidence type="ECO:0000313" key="5">
    <source>
        <dbReference type="Proteomes" id="UP000283616"/>
    </source>
</evidence>
<dbReference type="RefSeq" id="WP_118417702.1">
    <property type="nucleotide sequence ID" value="NZ_JBLHBM010000003.1"/>
</dbReference>
<dbReference type="EMBL" id="QROV01000016">
    <property type="protein sequence ID" value="RHL57472.1"/>
    <property type="molecule type" value="Genomic_DNA"/>
</dbReference>
<name>A0A415LZC2_BACT4</name>
<sequence length="254" mass="29709">MGKSKICTLMYHDVYETSNQDSGFNIDSNYPYKLHISSFKEQICAIATYIRKYNIDKNYVQLSFDDGGISFYTIIMPILEEYGFKGYFYIATKYIGQNGFLTEVMIKEMAERGHYIGGHSHTHRQRMNDLSYEELKEDWSKCIEILSSIIGKPCIIASLPNGFTSKTIIRVLKELGVKKLYTSEPSEGLQISEYMEIRGRYGIRNTMSLDVVLAIIFDEKYKQKIRRKKVLLNVAKKLMGRNYIRIREYIFRHK</sequence>
<organism evidence="4 5">
    <name type="scientific">Bacteroides thetaiotaomicron</name>
    <dbReference type="NCBI Taxonomy" id="818"/>
    <lineage>
        <taxon>Bacteria</taxon>
        <taxon>Pseudomonadati</taxon>
        <taxon>Bacteroidota</taxon>
        <taxon>Bacteroidia</taxon>
        <taxon>Bacteroidales</taxon>
        <taxon>Bacteroidaceae</taxon>
        <taxon>Bacteroides</taxon>
    </lineage>
</organism>
<dbReference type="PANTHER" id="PTHR34216:SF3">
    <property type="entry name" value="POLY-BETA-1,6-N-ACETYL-D-GLUCOSAMINE N-DEACETYLASE"/>
    <property type="match status" value="1"/>
</dbReference>
<comment type="caution">
    <text evidence="4">The sequence shown here is derived from an EMBL/GenBank/DDBJ whole genome shotgun (WGS) entry which is preliminary data.</text>
</comment>
<dbReference type="InterPro" id="IPR002509">
    <property type="entry name" value="NODB_dom"/>
</dbReference>
<proteinExistence type="predicted"/>
<dbReference type="Pfam" id="PF01522">
    <property type="entry name" value="Polysacc_deac_1"/>
    <property type="match status" value="1"/>
</dbReference>
<accession>A0A415LZC2</accession>
<dbReference type="GO" id="GO:0005576">
    <property type="term" value="C:extracellular region"/>
    <property type="evidence" value="ECO:0007669"/>
    <property type="project" value="UniProtKB-SubCell"/>
</dbReference>
<keyword evidence="2" id="KW-0732">Signal</keyword>
<reference evidence="4 5" key="1">
    <citation type="submission" date="2018-08" db="EMBL/GenBank/DDBJ databases">
        <title>A genome reference for cultivated species of the human gut microbiota.</title>
        <authorList>
            <person name="Zou Y."/>
            <person name="Xue W."/>
            <person name="Luo G."/>
        </authorList>
    </citation>
    <scope>NUCLEOTIDE SEQUENCE [LARGE SCALE GENOMIC DNA]</scope>
    <source>
        <strain evidence="4 5">AF37-12</strain>
    </source>
</reference>
<dbReference type="CDD" id="cd10918">
    <property type="entry name" value="CE4_NodB_like_5s_6s"/>
    <property type="match status" value="1"/>
</dbReference>
<evidence type="ECO:0000256" key="2">
    <source>
        <dbReference type="ARBA" id="ARBA00022729"/>
    </source>
</evidence>
<dbReference type="PANTHER" id="PTHR34216">
    <property type="match status" value="1"/>
</dbReference>
<protein>
    <submittedName>
        <fullName evidence="4">Polysaccharide deacetylase family protein</fullName>
    </submittedName>
</protein>
<gene>
    <name evidence="4" type="ORF">DW011_14335</name>
</gene>
<dbReference type="SUPFAM" id="SSF88713">
    <property type="entry name" value="Glycoside hydrolase/deacetylase"/>
    <property type="match status" value="1"/>
</dbReference>
<comment type="subcellular location">
    <subcellularLocation>
        <location evidence="1">Secreted</location>
    </subcellularLocation>
</comment>
<dbReference type="InterPro" id="IPR051398">
    <property type="entry name" value="Polysacch_Deacetylase"/>
</dbReference>
<dbReference type="InterPro" id="IPR011330">
    <property type="entry name" value="Glyco_hydro/deAcase_b/a-brl"/>
</dbReference>
<dbReference type="Proteomes" id="UP000283616">
    <property type="component" value="Unassembled WGS sequence"/>
</dbReference>